<organism evidence="3 4">
    <name type="scientific">Vitreoscilla filiformis</name>
    <dbReference type="NCBI Taxonomy" id="63"/>
    <lineage>
        <taxon>Bacteria</taxon>
        <taxon>Pseudomonadati</taxon>
        <taxon>Pseudomonadota</taxon>
        <taxon>Betaproteobacteria</taxon>
        <taxon>Neisseriales</taxon>
        <taxon>Neisseriaceae</taxon>
        <taxon>Vitreoscilla</taxon>
    </lineage>
</organism>
<name>A0A221KBX2_VITFI</name>
<dbReference type="AlphaFoldDB" id="A0A221KBX2"/>
<dbReference type="EMBL" id="CP022423">
    <property type="protein sequence ID" value="ASM76469.1"/>
    <property type="molecule type" value="Genomic_DNA"/>
</dbReference>
<evidence type="ECO:0000313" key="4">
    <source>
        <dbReference type="Proteomes" id="UP000199729"/>
    </source>
</evidence>
<evidence type="ECO:0000256" key="2">
    <source>
        <dbReference type="ARBA" id="ARBA00022679"/>
    </source>
</evidence>
<dbReference type="KEGG" id="vff:VITFI_CDS0690"/>
<sequence>MRMTTPFHIPAPPAAWPRHPLLNVWADDPEPGALLDHLCHQGGLVFTINPDHLYHLQRNREFLRAYRQADVITVDSHYVRMALNRMGRPIHHHITGSDLVPRLIAHASTHDVDLRVFLLGAQPGVAQRALERINARHGKRLVVGAFGPSMNFIRDAEETAHALRLIRDSGANALMVGLGAPKQEIWLARWREALPDVKLLMGVGATIDYEAGEVVRAPVWMRQMRMEWLYRVLSEPRRYLMRYVRNTEFLHLMWQDRRGRYRDPLA</sequence>
<dbReference type="PANTHER" id="PTHR34136:SF1">
    <property type="entry name" value="UDP-N-ACETYL-D-MANNOSAMINURONIC ACID TRANSFERASE"/>
    <property type="match status" value="1"/>
</dbReference>
<dbReference type="Pfam" id="PF03808">
    <property type="entry name" value="Glyco_tran_WecG"/>
    <property type="match status" value="1"/>
</dbReference>
<protein>
    <submittedName>
        <fullName evidence="3">WecB/TagA/CpsF family exopolysaccharide biosynthesis protein</fullName>
    </submittedName>
</protein>
<keyword evidence="2" id="KW-0808">Transferase</keyword>
<dbReference type="Proteomes" id="UP000199729">
    <property type="component" value="Chromosome"/>
</dbReference>
<accession>A0A221KBX2</accession>
<evidence type="ECO:0000313" key="3">
    <source>
        <dbReference type="EMBL" id="ASM76469.1"/>
    </source>
</evidence>
<dbReference type="InterPro" id="IPR004629">
    <property type="entry name" value="WecG_TagA_CpsF"/>
</dbReference>
<reference evidence="3 4" key="1">
    <citation type="submission" date="2017-07" db="EMBL/GenBank/DDBJ databases">
        <title>Complete Genome Sequence of the cosmetic ferment Vitreoscilla filiformis (ATCC15551).</title>
        <authorList>
            <person name="Contreras S."/>
            <person name="Sagory-Zalkind P."/>
            <person name="Blanquart H."/>
            <person name="Iltis A."/>
            <person name="Morand S.C."/>
        </authorList>
    </citation>
    <scope>NUCLEOTIDE SEQUENCE [LARGE SCALE GENOMIC DNA]</scope>
    <source>
        <strain evidence="3 4">ATCC 15551</strain>
    </source>
</reference>
<evidence type="ECO:0000256" key="1">
    <source>
        <dbReference type="ARBA" id="ARBA00022676"/>
    </source>
</evidence>
<keyword evidence="1" id="KW-0328">Glycosyltransferase</keyword>
<proteinExistence type="predicted"/>
<gene>
    <name evidence="3" type="ORF">VITFI_CDS0690</name>
</gene>
<dbReference type="NCBIfam" id="TIGR00696">
    <property type="entry name" value="wecG_tagA_cpsF"/>
    <property type="match status" value="1"/>
</dbReference>
<dbReference type="CDD" id="cd06533">
    <property type="entry name" value="Glyco_transf_WecG_TagA"/>
    <property type="match status" value="1"/>
</dbReference>
<dbReference type="PANTHER" id="PTHR34136">
    <property type="match status" value="1"/>
</dbReference>
<keyword evidence="4" id="KW-1185">Reference proteome</keyword>
<dbReference type="GO" id="GO:0016758">
    <property type="term" value="F:hexosyltransferase activity"/>
    <property type="evidence" value="ECO:0007669"/>
    <property type="project" value="TreeGrafter"/>
</dbReference>